<reference evidence="3" key="1">
    <citation type="submission" date="2021-01" db="EMBL/GenBank/DDBJ databases">
        <title>Whole genome shotgun sequence of Rugosimonospora africana NBRC 104875.</title>
        <authorList>
            <person name="Komaki H."/>
            <person name="Tamura T."/>
        </authorList>
    </citation>
    <scope>NUCLEOTIDE SEQUENCE</scope>
    <source>
        <strain evidence="3">NBRC 104875</strain>
    </source>
</reference>
<keyword evidence="1" id="KW-0472">Membrane</keyword>
<sequence length="83" mass="8834">MYDVIQVVGSLLILAAFVAAQLGRLNQSSYRYLVANAVGSAVLTVTAVVRLEWGFILLEGAWALMSIYSIARKAAGQTPAAPH</sequence>
<evidence type="ECO:0000313" key="4">
    <source>
        <dbReference type="Proteomes" id="UP000642748"/>
    </source>
</evidence>
<dbReference type="InterPro" id="IPR058058">
    <property type="entry name" value="CBU_0592-like"/>
</dbReference>
<dbReference type="AlphaFoldDB" id="A0A8J3QJR3"/>
<feature type="domain" description="CBU-0592-like" evidence="2">
    <location>
        <begin position="2"/>
        <end position="73"/>
    </location>
</feature>
<name>A0A8J3QJR3_9ACTN</name>
<evidence type="ECO:0000256" key="1">
    <source>
        <dbReference type="SAM" id="Phobius"/>
    </source>
</evidence>
<evidence type="ECO:0000259" key="2">
    <source>
        <dbReference type="Pfam" id="PF26604"/>
    </source>
</evidence>
<feature type="transmembrane region" description="Helical" evidence="1">
    <location>
        <begin position="30"/>
        <end position="49"/>
    </location>
</feature>
<protein>
    <recommendedName>
        <fullName evidence="2">CBU-0592-like domain-containing protein</fullName>
    </recommendedName>
</protein>
<dbReference type="EMBL" id="BONZ01000006">
    <property type="protein sequence ID" value="GIH12258.1"/>
    <property type="molecule type" value="Genomic_DNA"/>
</dbReference>
<proteinExistence type="predicted"/>
<organism evidence="3 4">
    <name type="scientific">Rugosimonospora africana</name>
    <dbReference type="NCBI Taxonomy" id="556532"/>
    <lineage>
        <taxon>Bacteria</taxon>
        <taxon>Bacillati</taxon>
        <taxon>Actinomycetota</taxon>
        <taxon>Actinomycetes</taxon>
        <taxon>Micromonosporales</taxon>
        <taxon>Micromonosporaceae</taxon>
        <taxon>Rugosimonospora</taxon>
    </lineage>
</organism>
<keyword evidence="4" id="KW-1185">Reference proteome</keyword>
<dbReference type="NCBIfam" id="NF047864">
    <property type="entry name" value="CBU_0592_membra"/>
    <property type="match status" value="1"/>
</dbReference>
<keyword evidence="1" id="KW-0812">Transmembrane</keyword>
<dbReference type="Proteomes" id="UP000642748">
    <property type="component" value="Unassembled WGS sequence"/>
</dbReference>
<accession>A0A8J3QJR3</accession>
<comment type="caution">
    <text evidence="3">The sequence shown here is derived from an EMBL/GenBank/DDBJ whole genome shotgun (WGS) entry which is preliminary data.</text>
</comment>
<gene>
    <name evidence="3" type="ORF">Raf01_04300</name>
</gene>
<dbReference type="RefSeq" id="WP_203915977.1">
    <property type="nucleotide sequence ID" value="NZ_BONZ01000006.1"/>
</dbReference>
<dbReference type="Pfam" id="PF26604">
    <property type="entry name" value="CBU_0592"/>
    <property type="match status" value="1"/>
</dbReference>
<evidence type="ECO:0000313" key="3">
    <source>
        <dbReference type="EMBL" id="GIH12258.1"/>
    </source>
</evidence>
<keyword evidence="1" id="KW-1133">Transmembrane helix</keyword>